<keyword evidence="9 10" id="KW-0472">Membrane</keyword>
<comment type="subcellular location">
    <subcellularLocation>
        <location evidence="1 10">Endoplasmic reticulum membrane</location>
        <topology evidence="1 10">Multi-pass membrane protein</topology>
    </subcellularLocation>
</comment>
<protein>
    <recommendedName>
        <fullName evidence="10">Mannosyltransferase</fullName>
        <ecNumber evidence="10">2.4.1.-</ecNumber>
    </recommendedName>
</protein>
<dbReference type="GO" id="GO:0006487">
    <property type="term" value="P:protein N-linked glycosylation"/>
    <property type="evidence" value="ECO:0007669"/>
    <property type="project" value="TreeGrafter"/>
</dbReference>
<keyword evidence="5" id="KW-0808">Transferase</keyword>
<accession>A0AAN7WNL6</accession>
<reference evidence="12" key="1">
    <citation type="submission" date="2023-07" db="EMBL/GenBank/DDBJ databases">
        <title>A draft genome of Kazachstania heterogenica Y-27499.</title>
        <authorList>
            <person name="Donic C."/>
            <person name="Kralova J.S."/>
            <person name="Fidel L."/>
            <person name="Ben-Dor S."/>
            <person name="Jung S."/>
        </authorList>
    </citation>
    <scope>NUCLEOTIDE SEQUENCE [LARGE SCALE GENOMIC DNA]</scope>
    <source>
        <strain evidence="12">Y27499</strain>
    </source>
</reference>
<evidence type="ECO:0000256" key="8">
    <source>
        <dbReference type="ARBA" id="ARBA00022989"/>
    </source>
</evidence>
<sequence length="562" mass="65155">MSKKCKIVSYVLLIILLFSRLFLQPIYSLISDCDETFNYWDPLNLLLRGFGKETWEYSPIYSIRSWAFLMPFYLFLYPINKLSSLPITSVDSFYLTRLLLGLISTIYEWKLFNEIASTLSLQIANLWMLFQIFSPGYFHASVELLPSSIAMTMYLNSIRYSIKYLSTNSTGCFISSLTFTFIASMLGWPFVLVLSLPLCFHFLFTHNIISTIRTVFDCTLVFTVLGSLIIFIDSIFYGKFSPVSWNILMYNVLNTSKETGPNIFGVEPWYYYFLNLTLSFPLPVLFFAMVGLFHKSIWPLSLSLITWITIFDLQPHKEERFLYPIYGLITLTGAIGFYKTLSTLFGFNKCLKTTVKLLILTITILQAISRIVALVFNYTAPLEVYLHLYHLSNNEDDIVNVCTGREWYHFPNSFFLPDSYRLRFVQSGFDGLLPGDFAETSSVFDAIRTIPEGMNNMNLFDPNKLIDIKQCQYFVDISLESDTEKDIFSPDDLTNWTPIYCKKYIDVGNSKLFGRVFTIPTLIAKLGEQYTGRYWNKVYGVSYYDYCLFERNTHDMDNSSNI</sequence>
<keyword evidence="7 10" id="KW-0256">Endoplasmic reticulum</keyword>
<feature type="transmembrane region" description="Helical" evidence="10">
    <location>
        <begin position="215"/>
        <end position="237"/>
    </location>
</feature>
<evidence type="ECO:0000256" key="10">
    <source>
        <dbReference type="RuleBase" id="RU363075"/>
    </source>
</evidence>
<feature type="transmembrane region" description="Helical" evidence="10">
    <location>
        <begin position="7"/>
        <end position="30"/>
    </location>
</feature>
<feature type="transmembrane region" description="Helical" evidence="10">
    <location>
        <begin position="63"/>
        <end position="80"/>
    </location>
</feature>
<evidence type="ECO:0000313" key="11">
    <source>
        <dbReference type="EMBL" id="KAK5780618.1"/>
    </source>
</evidence>
<proteinExistence type="inferred from homology"/>
<comment type="similarity">
    <text evidence="3 10">Belongs to the glycosyltransferase 22 family.</text>
</comment>
<evidence type="ECO:0000256" key="3">
    <source>
        <dbReference type="ARBA" id="ARBA00007063"/>
    </source>
</evidence>
<evidence type="ECO:0000256" key="7">
    <source>
        <dbReference type="ARBA" id="ARBA00022824"/>
    </source>
</evidence>
<evidence type="ECO:0000313" key="12">
    <source>
        <dbReference type="Proteomes" id="UP001306508"/>
    </source>
</evidence>
<keyword evidence="12" id="KW-1185">Reference proteome</keyword>
<evidence type="ECO:0000256" key="6">
    <source>
        <dbReference type="ARBA" id="ARBA00022692"/>
    </source>
</evidence>
<comment type="caution">
    <text evidence="11">The sequence shown here is derived from an EMBL/GenBank/DDBJ whole genome shotgun (WGS) entry which is preliminary data.</text>
</comment>
<feature type="transmembrane region" description="Helical" evidence="10">
    <location>
        <begin position="269"/>
        <end position="290"/>
    </location>
</feature>
<keyword evidence="6 10" id="KW-0812">Transmembrane</keyword>
<dbReference type="EC" id="2.4.1.-" evidence="10"/>
<organism evidence="11 12">
    <name type="scientific">Arxiozyma heterogenica</name>
    <dbReference type="NCBI Taxonomy" id="278026"/>
    <lineage>
        <taxon>Eukaryota</taxon>
        <taxon>Fungi</taxon>
        <taxon>Dikarya</taxon>
        <taxon>Ascomycota</taxon>
        <taxon>Saccharomycotina</taxon>
        <taxon>Saccharomycetes</taxon>
        <taxon>Saccharomycetales</taxon>
        <taxon>Saccharomycetaceae</taxon>
        <taxon>Arxiozyma</taxon>
    </lineage>
</organism>
<keyword evidence="4 10" id="KW-0328">Glycosyltransferase</keyword>
<evidence type="ECO:0000256" key="5">
    <source>
        <dbReference type="ARBA" id="ARBA00022679"/>
    </source>
</evidence>
<evidence type="ECO:0000256" key="9">
    <source>
        <dbReference type="ARBA" id="ARBA00023136"/>
    </source>
</evidence>
<feature type="transmembrane region" description="Helical" evidence="10">
    <location>
        <begin position="357"/>
        <end position="378"/>
    </location>
</feature>
<dbReference type="GO" id="GO:0005789">
    <property type="term" value="C:endoplasmic reticulum membrane"/>
    <property type="evidence" value="ECO:0007669"/>
    <property type="project" value="UniProtKB-SubCell"/>
</dbReference>
<feature type="transmembrane region" description="Helical" evidence="10">
    <location>
        <begin position="174"/>
        <end position="203"/>
    </location>
</feature>
<feature type="transmembrane region" description="Helical" evidence="10">
    <location>
        <begin position="321"/>
        <end position="345"/>
    </location>
</feature>
<feature type="transmembrane region" description="Helical" evidence="10">
    <location>
        <begin position="297"/>
        <end position="315"/>
    </location>
</feature>
<name>A0AAN7WNL6_9SACH</name>
<dbReference type="AlphaFoldDB" id="A0AAN7WNL6"/>
<evidence type="ECO:0000256" key="4">
    <source>
        <dbReference type="ARBA" id="ARBA00022676"/>
    </source>
</evidence>
<gene>
    <name evidence="11" type="ORF">RI543_001740</name>
</gene>
<dbReference type="GO" id="GO:0000026">
    <property type="term" value="F:alpha-1,2-mannosyltransferase activity"/>
    <property type="evidence" value="ECO:0007669"/>
    <property type="project" value="TreeGrafter"/>
</dbReference>
<dbReference type="InterPro" id="IPR005599">
    <property type="entry name" value="GPI_mannosylTrfase"/>
</dbReference>
<dbReference type="PANTHER" id="PTHR22760">
    <property type="entry name" value="GLYCOSYLTRANSFERASE"/>
    <property type="match status" value="1"/>
</dbReference>
<dbReference type="Pfam" id="PF03901">
    <property type="entry name" value="Glyco_transf_22"/>
    <property type="match status" value="1"/>
</dbReference>
<dbReference type="EMBL" id="JAWIZZ010000040">
    <property type="protein sequence ID" value="KAK5780618.1"/>
    <property type="molecule type" value="Genomic_DNA"/>
</dbReference>
<dbReference type="PANTHER" id="PTHR22760:SF2">
    <property type="entry name" value="ALPHA-1,2-MANNOSYLTRANSFERASE ALG9"/>
    <property type="match status" value="1"/>
</dbReference>
<evidence type="ECO:0000256" key="2">
    <source>
        <dbReference type="ARBA" id="ARBA00004922"/>
    </source>
</evidence>
<keyword evidence="8 10" id="KW-1133">Transmembrane helix</keyword>
<evidence type="ECO:0000256" key="1">
    <source>
        <dbReference type="ARBA" id="ARBA00004477"/>
    </source>
</evidence>
<comment type="pathway">
    <text evidence="2">Protein modification; protein glycosylation.</text>
</comment>
<dbReference type="Proteomes" id="UP001306508">
    <property type="component" value="Unassembled WGS sequence"/>
</dbReference>